<dbReference type="RefSeq" id="WP_152888065.1">
    <property type="nucleotide sequence ID" value="NZ_WHJC01000030.1"/>
</dbReference>
<dbReference type="CDD" id="cd02795">
    <property type="entry name" value="CBM6-CBM35-CBM36_like"/>
    <property type="match status" value="1"/>
</dbReference>
<dbReference type="Gene3D" id="2.60.120.260">
    <property type="entry name" value="Galactose-binding domain-like"/>
    <property type="match status" value="9"/>
</dbReference>
<gene>
    <name evidence="2" type="ORF">GBZ86_04250</name>
</gene>
<evidence type="ECO:0000256" key="1">
    <source>
        <dbReference type="SAM" id="MobiDB-lite"/>
    </source>
</evidence>
<dbReference type="OrthoDB" id="21834at2"/>
<dbReference type="SUPFAM" id="SSF49785">
    <property type="entry name" value="Galactose-binding domain-like"/>
    <property type="match status" value="1"/>
</dbReference>
<organism evidence="2 3">
    <name type="scientific">Clostridium tarantellae</name>
    <dbReference type="NCBI Taxonomy" id="39493"/>
    <lineage>
        <taxon>Bacteria</taxon>
        <taxon>Bacillati</taxon>
        <taxon>Bacillota</taxon>
        <taxon>Clostridia</taxon>
        <taxon>Eubacteriales</taxon>
        <taxon>Clostridiaceae</taxon>
        <taxon>Clostridium</taxon>
    </lineage>
</organism>
<evidence type="ECO:0008006" key="4">
    <source>
        <dbReference type="Google" id="ProtNLM"/>
    </source>
</evidence>
<accession>A0A6I1MKJ7</accession>
<feature type="compositionally biased region" description="Low complexity" evidence="1">
    <location>
        <begin position="17"/>
        <end position="30"/>
    </location>
</feature>
<dbReference type="InterPro" id="IPR008979">
    <property type="entry name" value="Galactose-bd-like_sf"/>
</dbReference>
<reference evidence="2 3" key="1">
    <citation type="submission" date="2019-10" db="EMBL/GenBank/DDBJ databases">
        <title>The Genome Sequence of Clostridium tarantellae Isolated from Fish Brain.</title>
        <authorList>
            <person name="Bano L."/>
            <person name="Kiel M."/>
            <person name="Sales G."/>
            <person name="Doxey A.C."/>
            <person name="Mansfield M.J."/>
            <person name="Schiavone M."/>
            <person name="Rossetto O."/>
            <person name="Pirazzini M."/>
            <person name="Dobrindt U."/>
            <person name="Montecucco C."/>
        </authorList>
    </citation>
    <scope>NUCLEOTIDE SEQUENCE [LARGE SCALE GENOMIC DNA]</scope>
    <source>
        <strain evidence="2 3">DSM 3997</strain>
    </source>
</reference>
<keyword evidence="3" id="KW-1185">Reference proteome</keyword>
<feature type="region of interest" description="Disordered" evidence="1">
    <location>
        <begin position="190"/>
        <end position="221"/>
    </location>
</feature>
<name>A0A6I1MKJ7_9CLOT</name>
<feature type="compositionally biased region" description="Pro residues" evidence="1">
    <location>
        <begin position="205"/>
        <end position="216"/>
    </location>
</feature>
<proteinExistence type="predicted"/>
<feature type="compositionally biased region" description="Low complexity" evidence="1">
    <location>
        <begin position="190"/>
        <end position="204"/>
    </location>
</feature>
<feature type="region of interest" description="Disordered" evidence="1">
    <location>
        <begin position="17"/>
        <end position="44"/>
    </location>
</feature>
<dbReference type="Proteomes" id="UP000430345">
    <property type="component" value="Unassembled WGS sequence"/>
</dbReference>
<sequence>MDINEYKFHPKAFEGINIPNLPNMPGLPNNSTSPTDNSETSTDSEATIVGKYQAGRGKFENGARLNIGTYFATNLGGKDDGSTTITVRVDKEDDYEFSIQYIATESRVFKIDVNNVTTGAIYRVEKTNGDTAKDAQVFITKVKLSVGENKVKFHGNTVDLAPDLGEIIIKTIVGSSSGGGNIPNLPINIPGIPSTTAPSTGTVPPTSPSTPSPQPSTLPEQPTYPILVGKYQSTTGILDNGVRLELDNKFVGRIGGPSDGSTTITVKVDKEGDYEFLVQYISAETREFKIKVNGESTNIIYTPEKTDGWEVKDAKIFTLMLSLKKGENDVKFHGNGTDYGPTLGEITVNIVKDTFLSTTFPRLVGKYQSTTGILDNGVRLELDNKFVGRIGGSSDGSTTITVKVDKEGDYEFLVQYISAETREFKIKVNGESTNIIYTPEKTDGWEAKDAKIFTIMLKLDPGENEVKFHGNGTDFAPKLGEITVNIVKDTFLSTTFPRTIGKYQSTTGILDNGVRLELDNKFVGRIGGESDGSTTIIVKVDKEGSYEFLVQYISAETRAFKIAVNGESTNKIYTPEKTGGWEAEDAKIFDLRLQLKAGENEVKFHGNGSDFAPKLGEITVNILKDTFDTTDTTDTNDTSNSQETPAPTNYPIFIGKFQAVEGVLSNGAKPELEGKIVGWIGGPDDGATTITVKVEKSGIYEFLVQYIVTDNRVFKVDVNNLNTGIIYTPENTATWTIKDSKIFKLRLKLDVGENKVKFHGNGTDYSPSFGEITVNMVKDSVNTTTLPSASYPMVVGKFQAAKGELANGAKLELDGKVAGWIGGPDDGATTITVKVDRAGAYEFLVQYVSGENRVFRVDVNGVSTDTIYRPEKTNGWSINDAANFKLTLQLKAGENKVKLHGNGVDYAPSFGEIIVNITETTFQLGGTIIDNSNKVLTFNAAQGILEGGAKLDEGTNLAGWIGGPSDGSSTIIVTVDNAGTYGVSIDYIGADDNRILAIDVNGINVSVDKCEKTNGWTLDDIKTFNTSLNLKSGENKIRFHGNGKDYGPSLGTIKIYSSKLMNTETNSVLSTYDIALGELSNGAMIDMSTTTLSLDELNSGQYIDTSTNFAMNLGGPNDGAASVVVSIEETAIYTLSIDYLSGDFERIFKMDINNNKSYKQYKVAKTKGWKKEDKEIFDVDVILNRGANIIKFYGDGVNKAPYLGKFKIKRFMRKVYANIATFGSAIINRGIIENIGGVGKGEVVLRVDIDNTGIYDFAIHYLANDYNKKLEIEVNGVSTGIRYDFEKTNSMAIIDEKIKIIKLQLSKGINIIRLFNK</sequence>
<evidence type="ECO:0000313" key="2">
    <source>
        <dbReference type="EMBL" id="MPQ42968.1"/>
    </source>
</evidence>
<comment type="caution">
    <text evidence="2">The sequence shown here is derived from an EMBL/GenBank/DDBJ whole genome shotgun (WGS) entry which is preliminary data.</text>
</comment>
<evidence type="ECO:0000313" key="3">
    <source>
        <dbReference type="Proteomes" id="UP000430345"/>
    </source>
</evidence>
<dbReference type="EMBL" id="WHJC01000030">
    <property type="protein sequence ID" value="MPQ42968.1"/>
    <property type="molecule type" value="Genomic_DNA"/>
</dbReference>
<protein>
    <recommendedName>
        <fullName evidence="4">CBM6 domain-containing protein</fullName>
    </recommendedName>
</protein>
<feature type="compositionally biased region" description="Polar residues" evidence="1">
    <location>
        <begin position="31"/>
        <end position="44"/>
    </location>
</feature>